<dbReference type="Proteomes" id="UP000233551">
    <property type="component" value="Unassembled WGS sequence"/>
</dbReference>
<gene>
    <name evidence="1" type="ORF">CRG98_018864</name>
</gene>
<reference evidence="1 2" key="1">
    <citation type="submission" date="2017-11" db="EMBL/GenBank/DDBJ databases">
        <title>De-novo sequencing of pomegranate (Punica granatum L.) genome.</title>
        <authorList>
            <person name="Akparov Z."/>
            <person name="Amiraslanov A."/>
            <person name="Hajiyeva S."/>
            <person name="Abbasov M."/>
            <person name="Kaur K."/>
            <person name="Hamwieh A."/>
            <person name="Solovyev V."/>
            <person name="Salamov A."/>
            <person name="Braich B."/>
            <person name="Kosarev P."/>
            <person name="Mahmoud A."/>
            <person name="Hajiyev E."/>
            <person name="Babayeva S."/>
            <person name="Izzatullayeva V."/>
            <person name="Mammadov A."/>
            <person name="Mammadov A."/>
            <person name="Sharifova S."/>
            <person name="Ojaghi J."/>
            <person name="Eynullazada K."/>
            <person name="Bayramov B."/>
            <person name="Abdulazimova A."/>
            <person name="Shahmuradov I."/>
        </authorList>
    </citation>
    <scope>NUCLEOTIDE SEQUENCE [LARGE SCALE GENOMIC DNA]</scope>
    <source>
        <strain evidence="2">cv. AG2017</strain>
        <tissue evidence="1">Leaf</tissue>
    </source>
</reference>
<dbReference type="EMBL" id="PGOL01001113">
    <property type="protein sequence ID" value="PKI60744.1"/>
    <property type="molecule type" value="Genomic_DNA"/>
</dbReference>
<proteinExistence type="predicted"/>
<dbReference type="AlphaFoldDB" id="A0A2I0JWR1"/>
<evidence type="ECO:0000313" key="2">
    <source>
        <dbReference type="Proteomes" id="UP000233551"/>
    </source>
</evidence>
<sequence>MVIPSPELRDGTTKSWTRLEAEQTQLAQVGSDVATKAPDGILRQGQWLWIAKGPLSVAVVVVCSQSYWVDPYRLAKITKNRVRLENRSDWAVFRSDVTVVSSDGILRQGQRLLTPNSPPEVAVSQLYGPKCGLSSGPALRIFGLHGLGVSTFP</sequence>
<accession>A0A2I0JWR1</accession>
<name>A0A2I0JWR1_PUNGR</name>
<keyword evidence="2" id="KW-1185">Reference proteome</keyword>
<protein>
    <submittedName>
        <fullName evidence="1">Uncharacterized protein</fullName>
    </submittedName>
</protein>
<organism evidence="1 2">
    <name type="scientific">Punica granatum</name>
    <name type="common">Pomegranate</name>
    <dbReference type="NCBI Taxonomy" id="22663"/>
    <lineage>
        <taxon>Eukaryota</taxon>
        <taxon>Viridiplantae</taxon>
        <taxon>Streptophyta</taxon>
        <taxon>Embryophyta</taxon>
        <taxon>Tracheophyta</taxon>
        <taxon>Spermatophyta</taxon>
        <taxon>Magnoliopsida</taxon>
        <taxon>eudicotyledons</taxon>
        <taxon>Gunneridae</taxon>
        <taxon>Pentapetalae</taxon>
        <taxon>rosids</taxon>
        <taxon>malvids</taxon>
        <taxon>Myrtales</taxon>
        <taxon>Lythraceae</taxon>
        <taxon>Punica</taxon>
    </lineage>
</organism>
<comment type="caution">
    <text evidence="1">The sequence shown here is derived from an EMBL/GenBank/DDBJ whole genome shotgun (WGS) entry which is preliminary data.</text>
</comment>
<evidence type="ECO:0000313" key="1">
    <source>
        <dbReference type="EMBL" id="PKI60744.1"/>
    </source>
</evidence>